<evidence type="ECO:0000256" key="5">
    <source>
        <dbReference type="ARBA" id="ARBA00022723"/>
    </source>
</evidence>
<dbReference type="Gene3D" id="1.10.630.10">
    <property type="entry name" value="Cytochrome P450"/>
    <property type="match status" value="1"/>
</dbReference>
<dbReference type="RefSeq" id="XP_022328530.1">
    <property type="nucleotide sequence ID" value="XM_022472822.1"/>
</dbReference>
<dbReference type="OrthoDB" id="1470350at2759"/>
<keyword evidence="12" id="KW-0812">Transmembrane</keyword>
<dbReference type="GO" id="GO:0005789">
    <property type="term" value="C:endoplasmic reticulum membrane"/>
    <property type="evidence" value="ECO:0007669"/>
    <property type="project" value="UniProtKB-SubCell"/>
</dbReference>
<dbReference type="PANTHER" id="PTHR24302:SF15">
    <property type="entry name" value="FATTY-ACID PEROXYGENASE"/>
    <property type="match status" value="1"/>
</dbReference>
<evidence type="ECO:0000256" key="8">
    <source>
        <dbReference type="ARBA" id="ARBA00023004"/>
    </source>
</evidence>
<dbReference type="GO" id="GO:0016705">
    <property type="term" value="F:oxidoreductase activity, acting on paired donors, with incorporation or reduction of molecular oxygen"/>
    <property type="evidence" value="ECO:0007669"/>
    <property type="project" value="InterPro"/>
</dbReference>
<dbReference type="CDD" id="cd11055">
    <property type="entry name" value="CYP3A-like"/>
    <property type="match status" value="1"/>
</dbReference>
<evidence type="ECO:0000256" key="1">
    <source>
        <dbReference type="ARBA" id="ARBA00004174"/>
    </source>
</evidence>
<keyword evidence="4 10" id="KW-0349">Heme</keyword>
<evidence type="ECO:0000256" key="11">
    <source>
        <dbReference type="RuleBase" id="RU000461"/>
    </source>
</evidence>
<keyword evidence="6" id="KW-0256">Endoplasmic reticulum</keyword>
<comment type="similarity">
    <text evidence="3 11">Belongs to the cytochrome P450 family.</text>
</comment>
<dbReference type="InterPro" id="IPR017972">
    <property type="entry name" value="Cyt_P450_CS"/>
</dbReference>
<evidence type="ECO:0000256" key="10">
    <source>
        <dbReference type="PIRSR" id="PIRSR602401-1"/>
    </source>
</evidence>
<dbReference type="Pfam" id="PF00067">
    <property type="entry name" value="p450"/>
    <property type="match status" value="1"/>
</dbReference>
<keyword evidence="11" id="KW-0503">Monooxygenase</keyword>
<dbReference type="AlphaFoldDB" id="A0A8B8DL98"/>
<dbReference type="SUPFAM" id="SSF48264">
    <property type="entry name" value="Cytochrome P450"/>
    <property type="match status" value="1"/>
</dbReference>
<feature type="binding site" description="axial binding residue" evidence="10">
    <location>
        <position position="458"/>
    </location>
    <ligand>
        <name>heme</name>
        <dbReference type="ChEBI" id="CHEBI:30413"/>
    </ligand>
    <ligandPart>
        <name>Fe</name>
        <dbReference type="ChEBI" id="CHEBI:18248"/>
    </ligandPart>
</feature>
<dbReference type="PRINTS" id="PR00385">
    <property type="entry name" value="P450"/>
</dbReference>
<evidence type="ECO:0000256" key="12">
    <source>
        <dbReference type="SAM" id="Phobius"/>
    </source>
</evidence>
<evidence type="ECO:0000256" key="3">
    <source>
        <dbReference type="ARBA" id="ARBA00010617"/>
    </source>
</evidence>
<evidence type="ECO:0000256" key="4">
    <source>
        <dbReference type="ARBA" id="ARBA00022617"/>
    </source>
</evidence>
<dbReference type="FunFam" id="1.10.630.10:FF:000042">
    <property type="entry name" value="Cytochrome P450"/>
    <property type="match status" value="1"/>
</dbReference>
<accession>A0A8B8DL98</accession>
<keyword evidence="8 10" id="KW-0408">Iron</keyword>
<dbReference type="GO" id="GO:0020037">
    <property type="term" value="F:heme binding"/>
    <property type="evidence" value="ECO:0007669"/>
    <property type="project" value="InterPro"/>
</dbReference>
<keyword evidence="12" id="KW-1133">Transmembrane helix</keyword>
<dbReference type="PRINTS" id="PR00463">
    <property type="entry name" value="EP450I"/>
</dbReference>
<keyword evidence="6" id="KW-0492">Microsome</keyword>
<gene>
    <name evidence="14" type="primary">LOC111127588</name>
</gene>
<keyword evidence="13" id="KW-1185">Reference proteome</keyword>
<sequence length="514" mass="59506">MHLCCLLDSWALPLGGVLAIVCLLLWLKRREAQEVEKRTGIPVAEGILPLVGHLPQIFKLGVDDFEKKWFKLKNTKVLLAWIGQTKSITVADPEVLKHVLVKDFSQFQDRPRRLYNMTQSPINKGIFFHYGSHWKRIRSILTPTFSTGKLKAMNHDINRCSANLADKLEEFAKSKENVEVKPLYGGFTLDAISATAFGLEVDSINNPDEPFIKNIKQIFQRGTNKARKFCLMLSSIFPTLIYFIRYFNMNFFNKENVDFFVTQCQAMIDDRKSQMPKGHFDFLQLMVNAELDEESSQEQHINSGQKKLTSDETVAQAFLFFLAGYETTASTLNFVSYNLAVHQEIQDKVLQEIQDQIGENEPTYEDLNKLQYMEQVILESLRMYPPLTRLSREIEETVTIRGYTFPKGYSVAIPVYGLHHDPEYWPDPEHFDPDRFEKSKNVQNKFFYVPFGQGPRMCLGMRLAIMELKISLVHVLRRVRMVPCDETQIPLVPITRFGLISLEKPIKLRFELRN</sequence>
<proteinExistence type="inferred from homology"/>
<dbReference type="PANTHER" id="PTHR24302">
    <property type="entry name" value="CYTOCHROME P450 FAMILY 3"/>
    <property type="match status" value="1"/>
</dbReference>
<dbReference type="InterPro" id="IPR036396">
    <property type="entry name" value="Cyt_P450_sf"/>
</dbReference>
<evidence type="ECO:0000313" key="13">
    <source>
        <dbReference type="Proteomes" id="UP000694844"/>
    </source>
</evidence>
<dbReference type="InterPro" id="IPR001128">
    <property type="entry name" value="Cyt_P450"/>
</dbReference>
<protein>
    <submittedName>
        <fullName evidence="14">Cytochrome P450 3A24-like</fullName>
    </submittedName>
</protein>
<dbReference type="GeneID" id="111127588"/>
<evidence type="ECO:0000313" key="14">
    <source>
        <dbReference type="RefSeq" id="XP_022328530.1"/>
    </source>
</evidence>
<feature type="transmembrane region" description="Helical" evidence="12">
    <location>
        <begin position="6"/>
        <end position="27"/>
    </location>
</feature>
<dbReference type="InterPro" id="IPR002401">
    <property type="entry name" value="Cyt_P450_E_grp-I"/>
</dbReference>
<evidence type="ECO:0000256" key="7">
    <source>
        <dbReference type="ARBA" id="ARBA00023002"/>
    </source>
</evidence>
<evidence type="ECO:0000256" key="6">
    <source>
        <dbReference type="ARBA" id="ARBA00022848"/>
    </source>
</evidence>
<comment type="subcellular location">
    <subcellularLocation>
        <location evidence="2">Endoplasmic reticulum membrane</location>
        <topology evidence="2">Peripheral membrane protein</topology>
    </subcellularLocation>
    <subcellularLocation>
        <location evidence="1">Microsome membrane</location>
        <topology evidence="1">Peripheral membrane protein</topology>
    </subcellularLocation>
</comment>
<keyword evidence="5 10" id="KW-0479">Metal-binding</keyword>
<dbReference type="InterPro" id="IPR050705">
    <property type="entry name" value="Cytochrome_P450_3A"/>
</dbReference>
<dbReference type="GO" id="GO:0005506">
    <property type="term" value="F:iron ion binding"/>
    <property type="evidence" value="ECO:0007669"/>
    <property type="project" value="InterPro"/>
</dbReference>
<evidence type="ECO:0000256" key="2">
    <source>
        <dbReference type="ARBA" id="ARBA00004406"/>
    </source>
</evidence>
<comment type="function">
    <text evidence="9">Cytochromes P450 are a group of heme-thiolate monooxygenases. They oxidize a variety of structurally unrelated compounds, including steroids, fatty acids, and xenobiotics.</text>
</comment>
<keyword evidence="7 11" id="KW-0560">Oxidoreductase</keyword>
<dbReference type="Proteomes" id="UP000694844">
    <property type="component" value="Chromosome 3"/>
</dbReference>
<keyword evidence="12" id="KW-0472">Membrane</keyword>
<dbReference type="KEGG" id="cvn:111127588"/>
<organism evidence="13 14">
    <name type="scientific">Crassostrea virginica</name>
    <name type="common">Eastern oyster</name>
    <dbReference type="NCBI Taxonomy" id="6565"/>
    <lineage>
        <taxon>Eukaryota</taxon>
        <taxon>Metazoa</taxon>
        <taxon>Spiralia</taxon>
        <taxon>Lophotrochozoa</taxon>
        <taxon>Mollusca</taxon>
        <taxon>Bivalvia</taxon>
        <taxon>Autobranchia</taxon>
        <taxon>Pteriomorphia</taxon>
        <taxon>Ostreida</taxon>
        <taxon>Ostreoidea</taxon>
        <taxon>Ostreidae</taxon>
        <taxon>Crassostrea</taxon>
    </lineage>
</organism>
<name>A0A8B8DL98_CRAVI</name>
<reference evidence="14" key="1">
    <citation type="submission" date="2025-08" db="UniProtKB">
        <authorList>
            <consortium name="RefSeq"/>
        </authorList>
    </citation>
    <scope>IDENTIFICATION</scope>
    <source>
        <tissue evidence="14">Whole sample</tissue>
    </source>
</reference>
<dbReference type="GO" id="GO:0008395">
    <property type="term" value="F:steroid hydroxylase activity"/>
    <property type="evidence" value="ECO:0007669"/>
    <property type="project" value="TreeGrafter"/>
</dbReference>
<dbReference type="PROSITE" id="PS00086">
    <property type="entry name" value="CYTOCHROME_P450"/>
    <property type="match status" value="1"/>
</dbReference>
<feature type="transmembrane region" description="Helical" evidence="12">
    <location>
        <begin position="229"/>
        <end position="247"/>
    </location>
</feature>
<evidence type="ECO:0000256" key="9">
    <source>
        <dbReference type="ARBA" id="ARBA00043906"/>
    </source>
</evidence>
<comment type="cofactor">
    <cofactor evidence="10">
        <name>heme</name>
        <dbReference type="ChEBI" id="CHEBI:30413"/>
    </cofactor>
</comment>